<feature type="domain" description="Protein kinase" evidence="5">
    <location>
        <begin position="2"/>
        <end position="256"/>
    </location>
</feature>
<proteinExistence type="inferred from homology"/>
<dbReference type="InterPro" id="IPR000719">
    <property type="entry name" value="Prot_kinase_dom"/>
</dbReference>
<dbReference type="EMBL" id="CAJJDM010000135">
    <property type="protein sequence ID" value="CAD8106894.1"/>
    <property type="molecule type" value="Genomic_DNA"/>
</dbReference>
<keyword evidence="4" id="KW-0808">Transferase</keyword>
<sequence>MNISQEILGQGLTSDVKKVQINDKEYAIKLFKQTRYLSQIEKEINILSQIQHTNVVKFIEGNPEKKFMIIELLHQMDLFDILAKKKMPFQIVSIKYLISQLAATIKYIHNLGFVHRDIKLENILFDKQLEIKLCDFGFAEPLQNQFVVRTLGTEVYLAPELQIDGGINTKDLPITEVFSLGVCAFQLAFVHPPFRQSTKGCGFWRLISNNEWDKYWQKIDKQNLYNEEFRQLIQGMLESDPKKRMTIDQVLEHQFLIGGCKETFQNEIQERMKIE</sequence>
<evidence type="ECO:0000259" key="5">
    <source>
        <dbReference type="PROSITE" id="PS50011"/>
    </source>
</evidence>
<keyword evidence="4" id="KW-0418">Kinase</keyword>
<name>A0A8S1PV32_PARPR</name>
<keyword evidence="7" id="KW-1185">Reference proteome</keyword>
<keyword evidence="2 3" id="KW-0067">ATP-binding</keyword>
<evidence type="ECO:0000256" key="2">
    <source>
        <dbReference type="ARBA" id="ARBA00022840"/>
    </source>
</evidence>
<protein>
    <recommendedName>
        <fullName evidence="5">Protein kinase domain-containing protein</fullName>
    </recommendedName>
</protein>
<organism evidence="6 7">
    <name type="scientific">Paramecium primaurelia</name>
    <dbReference type="NCBI Taxonomy" id="5886"/>
    <lineage>
        <taxon>Eukaryota</taxon>
        <taxon>Sar</taxon>
        <taxon>Alveolata</taxon>
        <taxon>Ciliophora</taxon>
        <taxon>Intramacronucleata</taxon>
        <taxon>Oligohymenophorea</taxon>
        <taxon>Peniculida</taxon>
        <taxon>Parameciidae</taxon>
        <taxon>Paramecium</taxon>
    </lineage>
</organism>
<dbReference type="GO" id="GO:0004674">
    <property type="term" value="F:protein serine/threonine kinase activity"/>
    <property type="evidence" value="ECO:0007669"/>
    <property type="project" value="UniProtKB-KW"/>
</dbReference>
<dbReference type="InterPro" id="IPR008271">
    <property type="entry name" value="Ser/Thr_kinase_AS"/>
</dbReference>
<dbReference type="Proteomes" id="UP000688137">
    <property type="component" value="Unassembled WGS sequence"/>
</dbReference>
<dbReference type="AlphaFoldDB" id="A0A8S1PV32"/>
<evidence type="ECO:0000256" key="1">
    <source>
        <dbReference type="ARBA" id="ARBA00022741"/>
    </source>
</evidence>
<evidence type="ECO:0000313" key="6">
    <source>
        <dbReference type="EMBL" id="CAD8106894.1"/>
    </source>
</evidence>
<reference evidence="6" key="1">
    <citation type="submission" date="2021-01" db="EMBL/GenBank/DDBJ databases">
        <authorList>
            <consortium name="Genoscope - CEA"/>
            <person name="William W."/>
        </authorList>
    </citation>
    <scope>NUCLEOTIDE SEQUENCE</scope>
</reference>
<feature type="binding site" evidence="3">
    <location>
        <position position="29"/>
    </location>
    <ligand>
        <name>ATP</name>
        <dbReference type="ChEBI" id="CHEBI:30616"/>
    </ligand>
</feature>
<accession>A0A8S1PV32</accession>
<dbReference type="GO" id="GO:0005524">
    <property type="term" value="F:ATP binding"/>
    <property type="evidence" value="ECO:0007669"/>
    <property type="project" value="UniProtKB-UniRule"/>
</dbReference>
<dbReference type="GO" id="GO:0005737">
    <property type="term" value="C:cytoplasm"/>
    <property type="evidence" value="ECO:0007669"/>
    <property type="project" value="TreeGrafter"/>
</dbReference>
<dbReference type="PROSITE" id="PS00107">
    <property type="entry name" value="PROTEIN_KINASE_ATP"/>
    <property type="match status" value="1"/>
</dbReference>
<dbReference type="GO" id="GO:0005634">
    <property type="term" value="C:nucleus"/>
    <property type="evidence" value="ECO:0007669"/>
    <property type="project" value="TreeGrafter"/>
</dbReference>
<dbReference type="OMA" id="MIIELLH"/>
<keyword evidence="1 3" id="KW-0547">Nucleotide-binding</keyword>
<keyword evidence="4" id="KW-0723">Serine/threonine-protein kinase</keyword>
<dbReference type="FunFam" id="1.10.510.10:FF:000810">
    <property type="entry name" value="Uncharacterized protein"/>
    <property type="match status" value="1"/>
</dbReference>
<dbReference type="Pfam" id="PF00069">
    <property type="entry name" value="Pkinase"/>
    <property type="match status" value="1"/>
</dbReference>
<evidence type="ECO:0000256" key="3">
    <source>
        <dbReference type="PROSITE-ProRule" id="PRU10141"/>
    </source>
</evidence>
<evidence type="ECO:0000256" key="4">
    <source>
        <dbReference type="RuleBase" id="RU000304"/>
    </source>
</evidence>
<dbReference type="GO" id="GO:0044773">
    <property type="term" value="P:mitotic DNA damage checkpoint signaling"/>
    <property type="evidence" value="ECO:0007669"/>
    <property type="project" value="TreeGrafter"/>
</dbReference>
<dbReference type="InterPro" id="IPR017441">
    <property type="entry name" value="Protein_kinase_ATP_BS"/>
</dbReference>
<comment type="caution">
    <text evidence="6">The sequence shown here is derived from an EMBL/GenBank/DDBJ whole genome shotgun (WGS) entry which is preliminary data.</text>
</comment>
<comment type="similarity">
    <text evidence="4">Belongs to the protein kinase superfamily.</text>
</comment>
<gene>
    <name evidence="6" type="ORF">PPRIM_AZ9-3.1.T1320043</name>
</gene>
<evidence type="ECO:0000313" key="7">
    <source>
        <dbReference type="Proteomes" id="UP000688137"/>
    </source>
</evidence>
<dbReference type="PANTHER" id="PTHR44167:SF18">
    <property type="entry name" value="PROTEIN KINASE DOMAIN-CONTAINING PROTEIN"/>
    <property type="match status" value="1"/>
</dbReference>
<dbReference type="PANTHER" id="PTHR44167">
    <property type="entry name" value="OVARIAN-SPECIFIC SERINE/THREONINE-PROTEIN KINASE LOK-RELATED"/>
    <property type="match status" value="1"/>
</dbReference>
<dbReference type="PROSITE" id="PS00108">
    <property type="entry name" value="PROTEIN_KINASE_ST"/>
    <property type="match status" value="1"/>
</dbReference>
<dbReference type="SMART" id="SM00220">
    <property type="entry name" value="S_TKc"/>
    <property type="match status" value="1"/>
</dbReference>
<dbReference type="PROSITE" id="PS50011">
    <property type="entry name" value="PROTEIN_KINASE_DOM"/>
    <property type="match status" value="1"/>
</dbReference>